<feature type="transmembrane region" description="Helical" evidence="1">
    <location>
        <begin position="210"/>
        <end position="230"/>
    </location>
</feature>
<reference evidence="3" key="4">
    <citation type="journal article" date="2015" name="PLoS ONE">
        <title>Comprehensive Evaluation of Toxoplasma gondii VEG and Neospora caninum LIV Genomes with Tachyzoite Stage Transcriptome and Proteome Defines Novel Transcript Features.</title>
        <authorList>
            <person name="Ramaprasad A."/>
            <person name="Mourier T."/>
            <person name="Naeem R."/>
            <person name="Malas T.B."/>
            <person name="Moussa E."/>
            <person name="Panigrahi A."/>
            <person name="Vermont S.J."/>
            <person name="Otto T.D."/>
            <person name="Wastling J."/>
            <person name="Pain A."/>
        </authorList>
    </citation>
    <scope>NUCLEOTIDE SEQUENCE</scope>
    <source>
        <strain evidence="3">Liverpool</strain>
    </source>
</reference>
<dbReference type="RefSeq" id="XP_003881794.1">
    <property type="nucleotide sequence ID" value="XM_003881745.1"/>
</dbReference>
<keyword evidence="1" id="KW-0472">Membrane</keyword>
<feature type="transmembrane region" description="Helical" evidence="1">
    <location>
        <begin position="242"/>
        <end position="262"/>
    </location>
</feature>
<dbReference type="EMBL" id="FR823387">
    <property type="protein sequence ID" value="CBZ51761.1"/>
    <property type="molecule type" value="Genomic_DNA"/>
</dbReference>
<reference evidence="2" key="1">
    <citation type="submission" date="2011-02" db="EMBL/GenBank/DDBJ databases">
        <authorList>
            <person name="Aslett M."/>
        </authorList>
    </citation>
    <scope>NUCLEOTIDE SEQUENCE</scope>
    <source>
        <strain evidence="2">Liverpool</strain>
    </source>
</reference>
<protein>
    <recommendedName>
        <fullName evidence="5">Transmembrane protein</fullName>
    </recommendedName>
</protein>
<evidence type="ECO:0000313" key="3">
    <source>
        <dbReference type="EMBL" id="CEL65717.1"/>
    </source>
</evidence>
<dbReference type="AlphaFoldDB" id="F0VDG8"/>
<dbReference type="InParanoid" id="F0VDG8"/>
<feature type="transmembrane region" description="Helical" evidence="1">
    <location>
        <begin position="61"/>
        <end position="82"/>
    </location>
</feature>
<keyword evidence="1" id="KW-1133">Transmembrane helix</keyword>
<name>F0VDG8_NEOCL</name>
<keyword evidence="1" id="KW-0812">Transmembrane</keyword>
<reference evidence="4" key="3">
    <citation type="journal article" date="2012" name="PLoS Pathog.">
        <title>Comparative genomics of the apicomplexan parasites Toxoplasma gondii and Neospora caninum: Coccidia differing in host range and transmission strategy.</title>
        <authorList>
            <person name="Reid A.J."/>
            <person name="Vermont S.J."/>
            <person name="Cotton J.A."/>
            <person name="Harris D."/>
            <person name="Hill-Cawthorne G.A."/>
            <person name="Konen-Waisman S."/>
            <person name="Latham S.M."/>
            <person name="Mourier T."/>
            <person name="Norton R."/>
            <person name="Quail M.A."/>
            <person name="Sanders M."/>
            <person name="Shanmugam D."/>
            <person name="Sohal A."/>
            <person name="Wasmuth J.D."/>
            <person name="Brunk B."/>
            <person name="Grigg M.E."/>
            <person name="Howard J.C."/>
            <person name="Parkinson J."/>
            <person name="Roos D.S."/>
            <person name="Trees A.J."/>
            <person name="Berriman M."/>
            <person name="Pain A."/>
            <person name="Wastling J.M."/>
        </authorList>
    </citation>
    <scope>NUCLEOTIDE SEQUENCE [LARGE SCALE GENOMIC DNA]</scope>
    <source>
        <strain evidence="4">Liverpool</strain>
    </source>
</reference>
<evidence type="ECO:0000313" key="2">
    <source>
        <dbReference type="EMBL" id="CBZ51761.1"/>
    </source>
</evidence>
<feature type="transmembrane region" description="Helical" evidence="1">
    <location>
        <begin position="182"/>
        <end position="204"/>
    </location>
</feature>
<feature type="transmembrane region" description="Helical" evidence="1">
    <location>
        <begin position="89"/>
        <end position="116"/>
    </location>
</feature>
<evidence type="ECO:0000313" key="4">
    <source>
        <dbReference type="Proteomes" id="UP000007494"/>
    </source>
</evidence>
<dbReference type="PROSITE" id="PS51257">
    <property type="entry name" value="PROKAR_LIPOPROTEIN"/>
    <property type="match status" value="1"/>
</dbReference>
<dbReference type="VEuPathDB" id="ToxoDB:NCLIV_015530"/>
<proteinExistence type="predicted"/>
<gene>
    <name evidence="3" type="ORF">BN1204_015530</name>
    <name evidence="2" type="ORF">NCLIV_015530</name>
</gene>
<dbReference type="OMA" id="MARCKPE"/>
<sequence>MARCKPEGGYENPAIGLWAVGCTMQIVSSLILFILASALTVTKDMAGAAAKPEVTLMETTVFMGLGAAELVTTLHLMVVVIMGYFVSKWFLVLSAFVGFLVEAAAIASSIICGIILTEVANKQAEALDYVRAGGTATPVPVLDYSGEFGTAYQGMIVAVGVLSLASLVPLSRAQSMTPNTRAMEAMVFVFGMTLCSLAACVFLLQSQAMASVRTLGILWLVASVVALTFVSMQKACLPRIMSILLAVVCVLISVYAIASAFVCAHEFLKQKKLSVTASGISPSQISKWIQSLSDDDYATLLRGYSTLDGVYFVIVSCISGATVIFILAGAMAALRSICGPSRAEKIMSRESAEEAIEAREEHTPNP</sequence>
<accession>F0VDG8</accession>
<keyword evidence="4" id="KW-1185">Reference proteome</keyword>
<reference evidence="2" key="2">
    <citation type="submission" date="2011-03" db="EMBL/GenBank/DDBJ databases">
        <title>Comparative genomics and transcriptomics of Neospora caninum and Toxoplasma gondii.</title>
        <authorList>
            <person name="Reid A.J."/>
            <person name="Sohal A."/>
            <person name="Harris D."/>
            <person name="Quail M."/>
            <person name="Sanders M."/>
            <person name="Berriman M."/>
            <person name="Wastling J.M."/>
            <person name="Pain A."/>
        </authorList>
    </citation>
    <scope>NUCLEOTIDE SEQUENCE</scope>
    <source>
        <strain evidence="2">Liverpool</strain>
    </source>
</reference>
<feature type="transmembrane region" description="Helical" evidence="1">
    <location>
        <begin position="310"/>
        <end position="334"/>
    </location>
</feature>
<feature type="transmembrane region" description="Helical" evidence="1">
    <location>
        <begin position="15"/>
        <end position="41"/>
    </location>
</feature>
<dbReference type="eggNOG" id="ENOG502QYV5">
    <property type="taxonomic scope" value="Eukaryota"/>
</dbReference>
<evidence type="ECO:0000256" key="1">
    <source>
        <dbReference type="SAM" id="Phobius"/>
    </source>
</evidence>
<dbReference type="Proteomes" id="UP000007494">
    <property type="component" value="Chromosome VI"/>
</dbReference>
<feature type="transmembrane region" description="Helical" evidence="1">
    <location>
        <begin position="151"/>
        <end position="170"/>
    </location>
</feature>
<organism evidence="2 4">
    <name type="scientific">Neospora caninum (strain Liverpool)</name>
    <dbReference type="NCBI Taxonomy" id="572307"/>
    <lineage>
        <taxon>Eukaryota</taxon>
        <taxon>Sar</taxon>
        <taxon>Alveolata</taxon>
        <taxon>Apicomplexa</taxon>
        <taxon>Conoidasida</taxon>
        <taxon>Coccidia</taxon>
        <taxon>Eucoccidiorida</taxon>
        <taxon>Eimeriorina</taxon>
        <taxon>Sarcocystidae</taxon>
        <taxon>Neospora</taxon>
    </lineage>
</organism>
<dbReference type="OrthoDB" id="331831at2759"/>
<dbReference type="GeneID" id="13444313"/>
<dbReference type="EMBL" id="LN714480">
    <property type="protein sequence ID" value="CEL65717.1"/>
    <property type="molecule type" value="Genomic_DNA"/>
</dbReference>
<evidence type="ECO:0008006" key="5">
    <source>
        <dbReference type="Google" id="ProtNLM"/>
    </source>
</evidence>